<dbReference type="EMBL" id="VHIQ01000003">
    <property type="protein sequence ID" value="TPV33957.1"/>
    <property type="molecule type" value="Genomic_DNA"/>
</dbReference>
<protein>
    <submittedName>
        <fullName evidence="6">DUF4870 domain-containing protein</fullName>
    </submittedName>
</protein>
<evidence type="ECO:0000313" key="6">
    <source>
        <dbReference type="EMBL" id="TPV33957.1"/>
    </source>
</evidence>
<proteinExistence type="predicted"/>
<dbReference type="Proteomes" id="UP000317332">
    <property type="component" value="Unassembled WGS sequence"/>
</dbReference>
<feature type="transmembrane region" description="Helical" evidence="5">
    <location>
        <begin position="59"/>
        <end position="82"/>
    </location>
</feature>
<name>A0A506PLG8_9FLAO</name>
<evidence type="ECO:0000256" key="1">
    <source>
        <dbReference type="ARBA" id="ARBA00004141"/>
    </source>
</evidence>
<evidence type="ECO:0000256" key="3">
    <source>
        <dbReference type="ARBA" id="ARBA00022989"/>
    </source>
</evidence>
<keyword evidence="3 5" id="KW-1133">Transmembrane helix</keyword>
<keyword evidence="4 5" id="KW-0472">Membrane</keyword>
<evidence type="ECO:0000256" key="2">
    <source>
        <dbReference type="ARBA" id="ARBA00022692"/>
    </source>
</evidence>
<dbReference type="AlphaFoldDB" id="A0A506PLG8"/>
<keyword evidence="7" id="KW-1185">Reference proteome</keyword>
<accession>A0A506PLG8</accession>
<feature type="transmembrane region" description="Helical" evidence="5">
    <location>
        <begin position="21"/>
        <end position="38"/>
    </location>
</feature>
<evidence type="ECO:0000313" key="7">
    <source>
        <dbReference type="Proteomes" id="UP000317332"/>
    </source>
</evidence>
<gene>
    <name evidence="6" type="ORF">FJ651_07300</name>
</gene>
<organism evidence="6 7">
    <name type="scientific">Paucihalobacter ruber</name>
    <dbReference type="NCBI Taxonomy" id="2567861"/>
    <lineage>
        <taxon>Bacteria</taxon>
        <taxon>Pseudomonadati</taxon>
        <taxon>Bacteroidota</taxon>
        <taxon>Flavobacteriia</taxon>
        <taxon>Flavobacteriales</taxon>
        <taxon>Flavobacteriaceae</taxon>
        <taxon>Paucihalobacter</taxon>
    </lineage>
</organism>
<reference evidence="6 7" key="1">
    <citation type="submission" date="2019-06" db="EMBL/GenBank/DDBJ databases">
        <title>Flavobacteriaceae Paucihalobacterium erythroidium CWB-1, complete genome.</title>
        <authorList>
            <person name="Wu S."/>
        </authorList>
    </citation>
    <scope>NUCLEOTIDE SEQUENCE [LARGE SCALE GENOMIC DNA]</scope>
    <source>
        <strain evidence="6 7">CWB-1</strain>
    </source>
</reference>
<evidence type="ECO:0000256" key="5">
    <source>
        <dbReference type="SAM" id="Phobius"/>
    </source>
</evidence>
<sequence length="148" mass="16842">MLDQHQKNIATFIHLSTFSRFIVPFGNFLGPVVMWILHKEKSKFLDYHGKQIINFQISLLIYALILGAISIPFILWSFFGGFDFFNFGNFPDFHLVFKKPSAFLALAGGLGVLGIIAFIVEIILIIVASLAARDGKYYQYPFTINFIK</sequence>
<dbReference type="RefSeq" id="WP_140989854.1">
    <property type="nucleotide sequence ID" value="NZ_VHIQ01000003.1"/>
</dbReference>
<keyword evidence="2 5" id="KW-0812">Transmembrane</keyword>
<evidence type="ECO:0000256" key="4">
    <source>
        <dbReference type="ARBA" id="ARBA00023136"/>
    </source>
</evidence>
<comment type="caution">
    <text evidence="6">The sequence shown here is derived from an EMBL/GenBank/DDBJ whole genome shotgun (WGS) entry which is preliminary data.</text>
</comment>
<dbReference type="Pfam" id="PF09685">
    <property type="entry name" value="MamF_MmsF"/>
    <property type="match status" value="1"/>
</dbReference>
<dbReference type="InterPro" id="IPR019109">
    <property type="entry name" value="MamF_MmsF"/>
</dbReference>
<comment type="subcellular location">
    <subcellularLocation>
        <location evidence="1">Membrane</location>
        <topology evidence="1">Multi-pass membrane protein</topology>
    </subcellularLocation>
</comment>
<dbReference type="OrthoDB" id="9808930at2"/>
<feature type="transmembrane region" description="Helical" evidence="5">
    <location>
        <begin position="102"/>
        <end position="132"/>
    </location>
</feature>